<reference key="2">
    <citation type="submission" date="2010-03" db="EMBL/GenBank/DDBJ databases">
        <authorList>
            <person name="Ma Z."/>
            <person name="Wang X."/>
            <person name="Liu H."/>
        </authorList>
    </citation>
    <scope>NUCLEOTIDE SEQUENCE</scope>
    <source>
        <strain>MP145</strain>
    </source>
</reference>
<dbReference type="KEGG" id="mcd:MCRO_0425"/>
<dbReference type="Proteomes" id="UP000001845">
    <property type="component" value="Chromosome"/>
</dbReference>
<reference evidence="2" key="1">
    <citation type="submission" date="2010-03" db="EMBL/GenBank/DDBJ databases">
        <title>The complete genome of Mycoplasma crocodyli MP145.</title>
        <authorList>
            <person name="Glass J.I."/>
            <person name="Durkin A.S."/>
            <person name="Hostetler J."/>
            <person name="Jackson J."/>
            <person name="Johnson J."/>
            <person name="May M.A."/>
            <person name="Paralanov V."/>
            <person name="Radune D."/>
            <person name="Szczypinski B."/>
            <person name="Brown D.R."/>
        </authorList>
    </citation>
    <scope>NUCLEOTIDE SEQUENCE [LARGE SCALE GENOMIC DNA]</scope>
    <source>
        <strain evidence="2">ATCC 51981 / MP145</strain>
    </source>
</reference>
<protein>
    <submittedName>
        <fullName evidence="1">Uncharacterized protein</fullName>
    </submittedName>
</protein>
<reference evidence="1 2" key="3">
    <citation type="journal article" date="2011" name="J. Bacteriol.">
        <title>Genome sequences of Mycoplasma alligatoris A21JP2T and Mycoplasma crocodyli MP145T.</title>
        <authorList>
            <person name="Brown D.R."/>
            <person name="Farmerie W.G."/>
            <person name="May M."/>
            <person name="Benders G.A."/>
            <person name="Durkin A.S."/>
            <person name="Hlavinka K."/>
            <person name="Hostetler J."/>
            <person name="Jackson J."/>
            <person name="Johnson J."/>
            <person name="Miller R.H."/>
            <person name="Paralanov V."/>
            <person name="Radune D."/>
            <person name="Szczypinski B."/>
            <person name="Glass J.I."/>
        </authorList>
    </citation>
    <scope>NUCLEOTIDE SEQUENCE [LARGE SCALE GENOMIC DNA]</scope>
    <source>
        <strain evidence="2">ATCC 51981 / MP145</strain>
    </source>
</reference>
<evidence type="ECO:0000313" key="1">
    <source>
        <dbReference type="EMBL" id="ADE19377.1"/>
    </source>
</evidence>
<dbReference type="HOGENOM" id="CLU_1738472_0_0_14"/>
<dbReference type="AlphaFoldDB" id="D5E5L2"/>
<keyword evidence="2" id="KW-1185">Reference proteome</keyword>
<sequence length="150" mass="17754">MNTNYNQSSEQELEILSNFILNVKNNSYYKFIIKKENKTNEEMNFINLYNDNYKKWLSHFTKLDGNLISGTEIDEILNKNIEVFKSLKITDEVVNDVNNFPFKIRIFTKLKIVLKISKFSKIVDSIYYKALDDLIKWNNLNDWGWGSGGY</sequence>
<gene>
    <name evidence="1" type="ordered locus">MCRO_0425</name>
</gene>
<organism evidence="1 2">
    <name type="scientific">Mycoplasma crocodyli (strain ATCC 51981 / MP145)</name>
    <dbReference type="NCBI Taxonomy" id="512564"/>
    <lineage>
        <taxon>Bacteria</taxon>
        <taxon>Bacillati</taxon>
        <taxon>Mycoplasmatota</taxon>
        <taxon>Mollicutes</taxon>
        <taxon>Mycoplasmataceae</taxon>
        <taxon>Mycoplasma</taxon>
    </lineage>
</organism>
<evidence type="ECO:0000313" key="2">
    <source>
        <dbReference type="Proteomes" id="UP000001845"/>
    </source>
</evidence>
<accession>D5E5L2</accession>
<dbReference type="EMBL" id="CP001991">
    <property type="protein sequence ID" value="ADE19377.1"/>
    <property type="molecule type" value="Genomic_DNA"/>
</dbReference>
<proteinExistence type="predicted"/>
<name>D5E5L2_MYCCM</name>
<dbReference type="RefSeq" id="WP_013054154.1">
    <property type="nucleotide sequence ID" value="NC_014014.1"/>
</dbReference>
<dbReference type="STRING" id="512564.MCRO_0425"/>